<evidence type="ECO:0000256" key="2">
    <source>
        <dbReference type="ARBA" id="ARBA00022723"/>
    </source>
</evidence>
<dbReference type="Proteomes" id="UP000184188">
    <property type="component" value="Unassembled WGS sequence"/>
</dbReference>
<dbReference type="Pfam" id="PF04828">
    <property type="entry name" value="GFA"/>
    <property type="match status" value="1"/>
</dbReference>
<evidence type="ECO:0000256" key="1">
    <source>
        <dbReference type="ARBA" id="ARBA00005495"/>
    </source>
</evidence>
<name>A0A1L9S8U7_9EURO</name>
<dbReference type="PANTHER" id="PTHR33337">
    <property type="entry name" value="GFA DOMAIN-CONTAINING PROTEIN"/>
    <property type="match status" value="1"/>
</dbReference>
<dbReference type="OrthoDB" id="9985472at2759"/>
<dbReference type="GO" id="GO:0046872">
    <property type="term" value="F:metal ion binding"/>
    <property type="evidence" value="ECO:0007669"/>
    <property type="project" value="UniProtKB-KW"/>
</dbReference>
<sequence length="137" mass="15176">MPTGSCLCQTVRYQYEGSPVKKALCHCLTCRKLCGSASTNLLIPADKFHLKSGSLKNHHVDHESGMQLTTAFCDTCGVQVYKTGDRPEFEGMIILNAGTVDDAASYNKMAPDAELYMKHRAEWRPPLAYAAQKKTFD</sequence>
<gene>
    <name evidence="6" type="ORF">ASPZODRAFT_136033</name>
</gene>
<evidence type="ECO:0000256" key="3">
    <source>
        <dbReference type="ARBA" id="ARBA00022833"/>
    </source>
</evidence>
<dbReference type="Gene3D" id="3.90.1590.10">
    <property type="entry name" value="glutathione-dependent formaldehyde- activating enzyme (gfa)"/>
    <property type="match status" value="1"/>
</dbReference>
<keyword evidence="2" id="KW-0479">Metal-binding</keyword>
<dbReference type="SUPFAM" id="SSF51316">
    <property type="entry name" value="Mss4-like"/>
    <property type="match status" value="1"/>
</dbReference>
<dbReference type="RefSeq" id="XP_022578095.1">
    <property type="nucleotide sequence ID" value="XM_022723962.1"/>
</dbReference>
<evidence type="ECO:0000313" key="7">
    <source>
        <dbReference type="Proteomes" id="UP000184188"/>
    </source>
</evidence>
<keyword evidence="4" id="KW-0456">Lyase</keyword>
<dbReference type="GO" id="GO:0016846">
    <property type="term" value="F:carbon-sulfur lyase activity"/>
    <property type="evidence" value="ECO:0007669"/>
    <property type="project" value="InterPro"/>
</dbReference>
<dbReference type="PROSITE" id="PS51891">
    <property type="entry name" value="CENP_V_GFA"/>
    <property type="match status" value="1"/>
</dbReference>
<dbReference type="STRING" id="1073090.A0A1L9S8U7"/>
<protein>
    <recommendedName>
        <fullName evidence="5">CENP-V/GFA domain-containing protein</fullName>
    </recommendedName>
</protein>
<dbReference type="EMBL" id="KV878351">
    <property type="protein sequence ID" value="OJJ43585.1"/>
    <property type="molecule type" value="Genomic_DNA"/>
</dbReference>
<evidence type="ECO:0000256" key="4">
    <source>
        <dbReference type="ARBA" id="ARBA00023239"/>
    </source>
</evidence>
<dbReference type="GeneID" id="34610427"/>
<dbReference type="VEuPathDB" id="FungiDB:ASPZODRAFT_136033"/>
<proteinExistence type="inferred from homology"/>
<organism evidence="6 7">
    <name type="scientific">Penicilliopsis zonata CBS 506.65</name>
    <dbReference type="NCBI Taxonomy" id="1073090"/>
    <lineage>
        <taxon>Eukaryota</taxon>
        <taxon>Fungi</taxon>
        <taxon>Dikarya</taxon>
        <taxon>Ascomycota</taxon>
        <taxon>Pezizomycotina</taxon>
        <taxon>Eurotiomycetes</taxon>
        <taxon>Eurotiomycetidae</taxon>
        <taxon>Eurotiales</taxon>
        <taxon>Aspergillaceae</taxon>
        <taxon>Penicilliopsis</taxon>
    </lineage>
</organism>
<accession>A0A1L9S8U7</accession>
<feature type="domain" description="CENP-V/GFA" evidence="5">
    <location>
        <begin position="2"/>
        <end position="124"/>
    </location>
</feature>
<dbReference type="PANTHER" id="PTHR33337:SF30">
    <property type="entry name" value="DUF636 DOMAIN PROTEIN (AFU_ORTHOLOGUE AFUA_1G03180)"/>
    <property type="match status" value="1"/>
</dbReference>
<evidence type="ECO:0000259" key="5">
    <source>
        <dbReference type="PROSITE" id="PS51891"/>
    </source>
</evidence>
<keyword evidence="3" id="KW-0862">Zinc</keyword>
<dbReference type="InterPro" id="IPR006913">
    <property type="entry name" value="CENP-V/GFA"/>
</dbReference>
<reference evidence="7" key="1">
    <citation type="journal article" date="2017" name="Genome Biol.">
        <title>Comparative genomics reveals high biological diversity and specific adaptations in the industrially and medically important fungal genus Aspergillus.</title>
        <authorList>
            <person name="de Vries R.P."/>
            <person name="Riley R."/>
            <person name="Wiebenga A."/>
            <person name="Aguilar-Osorio G."/>
            <person name="Amillis S."/>
            <person name="Uchima C.A."/>
            <person name="Anderluh G."/>
            <person name="Asadollahi M."/>
            <person name="Askin M."/>
            <person name="Barry K."/>
            <person name="Battaglia E."/>
            <person name="Bayram O."/>
            <person name="Benocci T."/>
            <person name="Braus-Stromeyer S.A."/>
            <person name="Caldana C."/>
            <person name="Canovas D."/>
            <person name="Cerqueira G.C."/>
            <person name="Chen F."/>
            <person name="Chen W."/>
            <person name="Choi C."/>
            <person name="Clum A."/>
            <person name="Dos Santos R.A."/>
            <person name="Damasio A.R."/>
            <person name="Diallinas G."/>
            <person name="Emri T."/>
            <person name="Fekete E."/>
            <person name="Flipphi M."/>
            <person name="Freyberg S."/>
            <person name="Gallo A."/>
            <person name="Gournas C."/>
            <person name="Habgood R."/>
            <person name="Hainaut M."/>
            <person name="Harispe M.L."/>
            <person name="Henrissat B."/>
            <person name="Hilden K.S."/>
            <person name="Hope R."/>
            <person name="Hossain A."/>
            <person name="Karabika E."/>
            <person name="Karaffa L."/>
            <person name="Karanyi Z."/>
            <person name="Krasevec N."/>
            <person name="Kuo A."/>
            <person name="Kusch H."/>
            <person name="LaButti K."/>
            <person name="Lagendijk E.L."/>
            <person name="Lapidus A."/>
            <person name="Levasseur A."/>
            <person name="Lindquist E."/>
            <person name="Lipzen A."/>
            <person name="Logrieco A.F."/>
            <person name="MacCabe A."/>
            <person name="Maekelae M.R."/>
            <person name="Malavazi I."/>
            <person name="Melin P."/>
            <person name="Meyer V."/>
            <person name="Mielnichuk N."/>
            <person name="Miskei M."/>
            <person name="Molnar A.P."/>
            <person name="Mule G."/>
            <person name="Ngan C.Y."/>
            <person name="Orejas M."/>
            <person name="Orosz E."/>
            <person name="Ouedraogo J.P."/>
            <person name="Overkamp K.M."/>
            <person name="Park H.-S."/>
            <person name="Perrone G."/>
            <person name="Piumi F."/>
            <person name="Punt P.J."/>
            <person name="Ram A.F."/>
            <person name="Ramon A."/>
            <person name="Rauscher S."/>
            <person name="Record E."/>
            <person name="Riano-Pachon D.M."/>
            <person name="Robert V."/>
            <person name="Roehrig J."/>
            <person name="Ruller R."/>
            <person name="Salamov A."/>
            <person name="Salih N.S."/>
            <person name="Samson R.A."/>
            <person name="Sandor E."/>
            <person name="Sanguinetti M."/>
            <person name="Schuetze T."/>
            <person name="Sepcic K."/>
            <person name="Shelest E."/>
            <person name="Sherlock G."/>
            <person name="Sophianopoulou V."/>
            <person name="Squina F.M."/>
            <person name="Sun H."/>
            <person name="Susca A."/>
            <person name="Todd R.B."/>
            <person name="Tsang A."/>
            <person name="Unkles S.E."/>
            <person name="van de Wiele N."/>
            <person name="van Rossen-Uffink D."/>
            <person name="Oliveira J.V."/>
            <person name="Vesth T.C."/>
            <person name="Visser J."/>
            <person name="Yu J.-H."/>
            <person name="Zhou M."/>
            <person name="Andersen M.R."/>
            <person name="Archer D.B."/>
            <person name="Baker S.E."/>
            <person name="Benoit I."/>
            <person name="Brakhage A.A."/>
            <person name="Braus G.H."/>
            <person name="Fischer R."/>
            <person name="Frisvad J.C."/>
            <person name="Goldman G.H."/>
            <person name="Houbraken J."/>
            <person name="Oakley B."/>
            <person name="Pocsi I."/>
            <person name="Scazzocchio C."/>
            <person name="Seiboth B."/>
            <person name="vanKuyk P.A."/>
            <person name="Wortman J."/>
            <person name="Dyer P.S."/>
            <person name="Grigoriev I.V."/>
        </authorList>
    </citation>
    <scope>NUCLEOTIDE SEQUENCE [LARGE SCALE GENOMIC DNA]</scope>
    <source>
        <strain evidence="7">CBS 506.65</strain>
    </source>
</reference>
<dbReference type="AlphaFoldDB" id="A0A1L9S8U7"/>
<evidence type="ECO:0000313" key="6">
    <source>
        <dbReference type="EMBL" id="OJJ43585.1"/>
    </source>
</evidence>
<dbReference type="InterPro" id="IPR011057">
    <property type="entry name" value="Mss4-like_sf"/>
</dbReference>
<comment type="similarity">
    <text evidence="1">Belongs to the Gfa family.</text>
</comment>
<keyword evidence="7" id="KW-1185">Reference proteome</keyword>